<dbReference type="Proteomes" id="UP000309550">
    <property type="component" value="Unassembled WGS sequence"/>
</dbReference>
<dbReference type="EMBL" id="VANS01000003">
    <property type="protein sequence ID" value="TMM51762.1"/>
    <property type="molecule type" value="Genomic_DNA"/>
</dbReference>
<organism evidence="2 3">
    <name type="scientific">Sulfitobacter sabulilitoris</name>
    <dbReference type="NCBI Taxonomy" id="2562655"/>
    <lineage>
        <taxon>Bacteria</taxon>
        <taxon>Pseudomonadati</taxon>
        <taxon>Pseudomonadota</taxon>
        <taxon>Alphaproteobacteria</taxon>
        <taxon>Rhodobacterales</taxon>
        <taxon>Roseobacteraceae</taxon>
        <taxon>Sulfitobacter</taxon>
    </lineage>
</organism>
<evidence type="ECO:0000313" key="3">
    <source>
        <dbReference type="Proteomes" id="UP000309550"/>
    </source>
</evidence>
<sequence length="184" mass="19057">MKRFFLTSLATCAVLILGPDPSRAQSSGHGAHAHVAQAPGTGLSEPGQGAFAALAEVIAELRRDPDTQWDRVDIGALRDHLVDMDMLVTAAEVTQAGIVGGLEMRISSLGAGGAAAGRMVPAHAPVLAAETGWLSQVAAQGDAIVWRVTGDARQIRALGFFGLMALGDHHRAHHLALASGRPGH</sequence>
<dbReference type="OrthoDB" id="1524152at2"/>
<dbReference type="AlphaFoldDB" id="A0A5S3Q514"/>
<accession>A0A5S3Q514</accession>
<protein>
    <submittedName>
        <fullName evidence="2">Uncharacterized protein</fullName>
    </submittedName>
</protein>
<keyword evidence="3" id="KW-1185">Reference proteome</keyword>
<evidence type="ECO:0000313" key="2">
    <source>
        <dbReference type="EMBL" id="TMM51762.1"/>
    </source>
</evidence>
<reference evidence="2 3" key="1">
    <citation type="submission" date="2019-05" db="EMBL/GenBank/DDBJ databases">
        <title>Sulfitobacter sabulilitoris sp. nov., isolated from a marine sand.</title>
        <authorList>
            <person name="Yoon J.-H."/>
        </authorList>
    </citation>
    <scope>NUCLEOTIDE SEQUENCE [LARGE SCALE GENOMIC DNA]</scope>
    <source>
        <strain evidence="2 3">HSMS-29</strain>
    </source>
</reference>
<feature type="region of interest" description="Disordered" evidence="1">
    <location>
        <begin position="23"/>
        <end position="42"/>
    </location>
</feature>
<gene>
    <name evidence="2" type="ORF">FDT80_13515</name>
</gene>
<evidence type="ECO:0000256" key="1">
    <source>
        <dbReference type="SAM" id="MobiDB-lite"/>
    </source>
</evidence>
<name>A0A5S3Q514_9RHOB</name>
<comment type="caution">
    <text evidence="2">The sequence shown here is derived from an EMBL/GenBank/DDBJ whole genome shotgun (WGS) entry which is preliminary data.</text>
</comment>
<dbReference type="RefSeq" id="WP_138662834.1">
    <property type="nucleotide sequence ID" value="NZ_VANS01000003.1"/>
</dbReference>
<proteinExistence type="predicted"/>